<evidence type="ECO:0000256" key="1">
    <source>
        <dbReference type="SAM" id="MobiDB-lite"/>
    </source>
</evidence>
<reference evidence="2 3" key="1">
    <citation type="journal article" date="2014" name="Am. J. Bot.">
        <title>Genome assembly and annotation for red clover (Trifolium pratense; Fabaceae).</title>
        <authorList>
            <person name="Istvanek J."/>
            <person name="Jaros M."/>
            <person name="Krenek A."/>
            <person name="Repkova J."/>
        </authorList>
    </citation>
    <scope>NUCLEOTIDE SEQUENCE [LARGE SCALE GENOMIC DNA]</scope>
    <source>
        <strain evidence="3">cv. Tatra</strain>
        <tissue evidence="2">Young leaves</tissue>
    </source>
</reference>
<dbReference type="EMBL" id="ASHM01108652">
    <property type="protein sequence ID" value="PNX69412.1"/>
    <property type="molecule type" value="Genomic_DNA"/>
</dbReference>
<feature type="compositionally biased region" description="Basic and acidic residues" evidence="1">
    <location>
        <begin position="66"/>
        <end position="80"/>
    </location>
</feature>
<feature type="region of interest" description="Disordered" evidence="1">
    <location>
        <begin position="56"/>
        <end position="80"/>
    </location>
</feature>
<accession>A0A2K3KSZ1</accession>
<dbReference type="AlphaFoldDB" id="A0A2K3KSZ1"/>
<evidence type="ECO:0000313" key="2">
    <source>
        <dbReference type="EMBL" id="PNX69412.1"/>
    </source>
</evidence>
<gene>
    <name evidence="2" type="ORF">L195_g056702</name>
</gene>
<organism evidence="2 3">
    <name type="scientific">Trifolium pratense</name>
    <name type="common">Red clover</name>
    <dbReference type="NCBI Taxonomy" id="57577"/>
    <lineage>
        <taxon>Eukaryota</taxon>
        <taxon>Viridiplantae</taxon>
        <taxon>Streptophyta</taxon>
        <taxon>Embryophyta</taxon>
        <taxon>Tracheophyta</taxon>
        <taxon>Spermatophyta</taxon>
        <taxon>Magnoliopsida</taxon>
        <taxon>eudicotyledons</taxon>
        <taxon>Gunneridae</taxon>
        <taxon>Pentapetalae</taxon>
        <taxon>rosids</taxon>
        <taxon>fabids</taxon>
        <taxon>Fabales</taxon>
        <taxon>Fabaceae</taxon>
        <taxon>Papilionoideae</taxon>
        <taxon>50 kb inversion clade</taxon>
        <taxon>NPAAA clade</taxon>
        <taxon>Hologalegina</taxon>
        <taxon>IRL clade</taxon>
        <taxon>Trifolieae</taxon>
        <taxon>Trifolium</taxon>
    </lineage>
</organism>
<name>A0A2K3KSZ1_TRIPR</name>
<protein>
    <submittedName>
        <fullName evidence="2">Uncharacterized protein</fullName>
    </submittedName>
</protein>
<evidence type="ECO:0000313" key="3">
    <source>
        <dbReference type="Proteomes" id="UP000236291"/>
    </source>
</evidence>
<reference evidence="2 3" key="2">
    <citation type="journal article" date="2017" name="Front. Plant Sci.">
        <title>Gene Classification and Mining of Molecular Markers Useful in Red Clover (Trifolium pratense) Breeding.</title>
        <authorList>
            <person name="Istvanek J."/>
            <person name="Dluhosova J."/>
            <person name="Dluhos P."/>
            <person name="Patkova L."/>
            <person name="Nedelnik J."/>
            <person name="Repkova J."/>
        </authorList>
    </citation>
    <scope>NUCLEOTIDE SEQUENCE [LARGE SCALE GENOMIC DNA]</scope>
    <source>
        <strain evidence="3">cv. Tatra</strain>
        <tissue evidence="2">Young leaves</tissue>
    </source>
</reference>
<sequence length="80" mass="8779">RSESIIQLLAQHNGGGDENGLMLASCMSLCCVWCMFNQPQKEIKDAVLFACWKRTGTESGGKCNKRGGERDRDSRGGEVI</sequence>
<comment type="caution">
    <text evidence="2">The sequence shown here is derived from an EMBL/GenBank/DDBJ whole genome shotgun (WGS) entry which is preliminary data.</text>
</comment>
<dbReference type="Proteomes" id="UP000236291">
    <property type="component" value="Unassembled WGS sequence"/>
</dbReference>
<proteinExistence type="predicted"/>
<feature type="non-terminal residue" evidence="2">
    <location>
        <position position="1"/>
    </location>
</feature>